<dbReference type="EMBL" id="OZ034816">
    <property type="protein sequence ID" value="CAL1374202.1"/>
    <property type="molecule type" value="Genomic_DNA"/>
</dbReference>
<organism evidence="2 3">
    <name type="scientific">Linum trigynum</name>
    <dbReference type="NCBI Taxonomy" id="586398"/>
    <lineage>
        <taxon>Eukaryota</taxon>
        <taxon>Viridiplantae</taxon>
        <taxon>Streptophyta</taxon>
        <taxon>Embryophyta</taxon>
        <taxon>Tracheophyta</taxon>
        <taxon>Spermatophyta</taxon>
        <taxon>Magnoliopsida</taxon>
        <taxon>eudicotyledons</taxon>
        <taxon>Gunneridae</taxon>
        <taxon>Pentapetalae</taxon>
        <taxon>rosids</taxon>
        <taxon>fabids</taxon>
        <taxon>Malpighiales</taxon>
        <taxon>Linaceae</taxon>
        <taxon>Linum</taxon>
    </lineage>
</organism>
<name>A0AAV2DMM9_9ROSI</name>
<evidence type="ECO:0000256" key="1">
    <source>
        <dbReference type="SAM" id="MobiDB-lite"/>
    </source>
</evidence>
<accession>A0AAV2DMM9</accession>
<evidence type="ECO:0000313" key="2">
    <source>
        <dbReference type="EMBL" id="CAL1374202.1"/>
    </source>
</evidence>
<proteinExistence type="predicted"/>
<reference evidence="2 3" key="1">
    <citation type="submission" date="2024-04" db="EMBL/GenBank/DDBJ databases">
        <authorList>
            <person name="Fracassetti M."/>
        </authorList>
    </citation>
    <scope>NUCLEOTIDE SEQUENCE [LARGE SCALE GENOMIC DNA]</scope>
</reference>
<evidence type="ECO:0000313" key="3">
    <source>
        <dbReference type="Proteomes" id="UP001497516"/>
    </source>
</evidence>
<keyword evidence="3" id="KW-1185">Reference proteome</keyword>
<feature type="region of interest" description="Disordered" evidence="1">
    <location>
        <begin position="52"/>
        <end position="77"/>
    </location>
</feature>
<protein>
    <submittedName>
        <fullName evidence="2">Uncharacterized protein</fullName>
    </submittedName>
</protein>
<sequence>MSSVSSCDRQELKFVGVSFRGNCAAGLKVMIESSVNATGAVFETEEPDMVTDCRDHTSRKRGKASKNKIGSDLAERC</sequence>
<feature type="compositionally biased region" description="Basic residues" evidence="1">
    <location>
        <begin position="57"/>
        <end position="66"/>
    </location>
</feature>
<dbReference type="AlphaFoldDB" id="A0AAV2DMM9"/>
<dbReference type="Proteomes" id="UP001497516">
    <property type="component" value="Chromosome 3"/>
</dbReference>
<gene>
    <name evidence="2" type="ORF">LTRI10_LOCUS16082</name>
</gene>